<dbReference type="Pfam" id="PF25277">
    <property type="entry name" value="DUF7871"/>
    <property type="match status" value="1"/>
</dbReference>
<dbReference type="EMBL" id="CAJHIT010000008">
    <property type="protein sequence ID" value="CAD6504432.1"/>
    <property type="molecule type" value="Genomic_DNA"/>
</dbReference>
<name>A0A9W4D5W5_BLUGR</name>
<accession>A0A9W4D5W5</accession>
<sequence length="143" mass="15475">CNHQFIRSIPFRRLSNFALQVKNNLIFNTINYFTLFNMVSPSTCCGKDGQRCVCASMAKCSCGEKSALHCNCSKSAVENAITGPRCSCRARPARACTCDRAAVENASPTGPLCYCGSRPADSCSCERACDGGIYPNETDFTTL</sequence>
<evidence type="ECO:0000313" key="2">
    <source>
        <dbReference type="EMBL" id="CAD6504432.1"/>
    </source>
</evidence>
<dbReference type="PANTHER" id="PTHR40620">
    <property type="entry name" value="RESISTANCE PROTEIN CRD2, PUTATIVE (AFU_ORTHOLOGUE AFUA_4G04318)-RELATED"/>
    <property type="match status" value="1"/>
</dbReference>
<proteinExistence type="predicted"/>
<evidence type="ECO:0000259" key="1">
    <source>
        <dbReference type="Pfam" id="PF25277"/>
    </source>
</evidence>
<dbReference type="AlphaFoldDB" id="A0A9W4D5W5"/>
<gene>
    <name evidence="2" type="ORF">BGTH12_LOCUS5790</name>
</gene>
<protein>
    <submittedName>
        <fullName evidence="2">BgTH12-06162</fullName>
    </submittedName>
</protein>
<dbReference type="PANTHER" id="PTHR40620:SF1">
    <property type="entry name" value="RESISTANCE PROTEIN CRD2, PUTATIVE (AFU_ORTHOLOGUE AFUA_4G04318)-RELATED"/>
    <property type="match status" value="1"/>
</dbReference>
<feature type="domain" description="DUF7871" evidence="1">
    <location>
        <begin position="40"/>
        <end position="142"/>
    </location>
</feature>
<comment type="caution">
    <text evidence="2">The sequence shown here is derived from an EMBL/GenBank/DDBJ whole genome shotgun (WGS) entry which is preliminary data.</text>
</comment>
<dbReference type="InterPro" id="IPR057193">
    <property type="entry name" value="DUF7871"/>
</dbReference>
<evidence type="ECO:0000313" key="3">
    <source>
        <dbReference type="Proteomes" id="UP000683417"/>
    </source>
</evidence>
<reference evidence="2" key="1">
    <citation type="submission" date="2020-10" db="EMBL/GenBank/DDBJ databases">
        <authorList>
            <person name="Muller C M."/>
        </authorList>
    </citation>
    <scope>NUCLEOTIDE SEQUENCE</scope>
    <source>
        <strain evidence="2">THUN-12</strain>
    </source>
</reference>
<feature type="non-terminal residue" evidence="2">
    <location>
        <position position="143"/>
    </location>
</feature>
<dbReference type="Proteomes" id="UP000683417">
    <property type="component" value="Unassembled WGS sequence"/>
</dbReference>
<organism evidence="2 3">
    <name type="scientific">Blumeria graminis f. sp. triticale</name>
    <dbReference type="NCBI Taxonomy" id="1689686"/>
    <lineage>
        <taxon>Eukaryota</taxon>
        <taxon>Fungi</taxon>
        <taxon>Dikarya</taxon>
        <taxon>Ascomycota</taxon>
        <taxon>Pezizomycotina</taxon>
        <taxon>Leotiomycetes</taxon>
        <taxon>Erysiphales</taxon>
        <taxon>Erysiphaceae</taxon>
        <taxon>Blumeria</taxon>
    </lineage>
</organism>